<evidence type="ECO:0000313" key="3">
    <source>
        <dbReference type="Proteomes" id="UP001054889"/>
    </source>
</evidence>
<name>A0AAV5F326_ELECO</name>
<sequence length="518" mass="59979">MADVVGVVRSSNPLDHLFIPYCKRAQRAPSWRGTSTRSRSSSHDGRLAFLPTPAATLAFFLFLPLGVILSVIRINIGIVLPYSLNFVAGAFFGIRFRVSGLRTETTLRRKNVLYVCTHRTLVDPIMLTAALQRPVPAMGLLPASRPVPHADDEGASATAWTGKKRLKTISRTSPLSSSEDGAEPMDVQLQEAAQGVEEGRQEEDSGSVFSGLDQFSLEEVNRFCAVLDLRETSCQRGRIEEAAQDRDEIYRRIRQLRLHEIIKRDGLDDTTSSQDVAFFDWDDVNPSQTFDWTAYSMHRFRDDLDIYQRIVPTRKFFHEYLNWQAYCYTLTNYETDEEYVKYWNEIAKKIKWIEGCQHLDAPEKEDARETGCNQAIKIAAGFSHLPLSLAISGYEEYYMYMTRISLHRYRDRLYFELWKRVRRQNMTFQEALEELRTNNLFSSRLKAVTIQEPWFHKWEHDFKDSMKLSLESVSEDVTSEQFTSMLDGKYHLDGQKLFVDFVKKKLEIARRLHLLQTL</sequence>
<reference evidence="2" key="1">
    <citation type="journal article" date="2018" name="DNA Res.">
        <title>Multiple hybrid de novo genome assembly of finger millet, an orphan allotetraploid crop.</title>
        <authorList>
            <person name="Hatakeyama M."/>
            <person name="Aluri S."/>
            <person name="Balachadran M.T."/>
            <person name="Sivarajan S.R."/>
            <person name="Patrignani A."/>
            <person name="Gruter S."/>
            <person name="Poveda L."/>
            <person name="Shimizu-Inatsugi R."/>
            <person name="Baeten J."/>
            <person name="Francoijs K.J."/>
            <person name="Nataraja K.N."/>
            <person name="Reddy Y.A.N."/>
            <person name="Phadnis S."/>
            <person name="Ravikumar R.L."/>
            <person name="Schlapbach R."/>
            <person name="Sreeman S.M."/>
            <person name="Shimizu K.K."/>
        </authorList>
    </citation>
    <scope>NUCLEOTIDE SEQUENCE</scope>
</reference>
<evidence type="ECO:0000256" key="1">
    <source>
        <dbReference type="SAM" id="Phobius"/>
    </source>
</evidence>
<keyword evidence="1" id="KW-1133">Transmembrane helix</keyword>
<feature type="transmembrane region" description="Helical" evidence="1">
    <location>
        <begin position="78"/>
        <end position="98"/>
    </location>
</feature>
<dbReference type="Proteomes" id="UP001054889">
    <property type="component" value="Unassembled WGS sequence"/>
</dbReference>
<feature type="transmembrane region" description="Helical" evidence="1">
    <location>
        <begin position="47"/>
        <end position="72"/>
    </location>
</feature>
<organism evidence="2 3">
    <name type="scientific">Eleusine coracana subsp. coracana</name>
    <dbReference type="NCBI Taxonomy" id="191504"/>
    <lineage>
        <taxon>Eukaryota</taxon>
        <taxon>Viridiplantae</taxon>
        <taxon>Streptophyta</taxon>
        <taxon>Embryophyta</taxon>
        <taxon>Tracheophyta</taxon>
        <taxon>Spermatophyta</taxon>
        <taxon>Magnoliopsida</taxon>
        <taxon>Liliopsida</taxon>
        <taxon>Poales</taxon>
        <taxon>Poaceae</taxon>
        <taxon>PACMAD clade</taxon>
        <taxon>Chloridoideae</taxon>
        <taxon>Cynodonteae</taxon>
        <taxon>Eleusininae</taxon>
        <taxon>Eleusine</taxon>
    </lineage>
</organism>
<keyword evidence="3" id="KW-1185">Reference proteome</keyword>
<reference evidence="2" key="2">
    <citation type="submission" date="2021-12" db="EMBL/GenBank/DDBJ databases">
        <title>Resequencing data analysis of finger millet.</title>
        <authorList>
            <person name="Hatakeyama M."/>
            <person name="Aluri S."/>
            <person name="Balachadran M.T."/>
            <person name="Sivarajan S.R."/>
            <person name="Poveda L."/>
            <person name="Shimizu-Inatsugi R."/>
            <person name="Schlapbach R."/>
            <person name="Sreeman S.M."/>
            <person name="Shimizu K.K."/>
        </authorList>
    </citation>
    <scope>NUCLEOTIDE SEQUENCE</scope>
</reference>
<protein>
    <submittedName>
        <fullName evidence="2">Uncharacterized protein</fullName>
    </submittedName>
</protein>
<dbReference type="EMBL" id="BQKI01000082">
    <property type="protein sequence ID" value="GJN30073.1"/>
    <property type="molecule type" value="Genomic_DNA"/>
</dbReference>
<proteinExistence type="predicted"/>
<dbReference type="SUPFAM" id="SSF69593">
    <property type="entry name" value="Glycerol-3-phosphate (1)-acyltransferase"/>
    <property type="match status" value="1"/>
</dbReference>
<dbReference type="PANTHER" id="PTHR34480">
    <property type="entry name" value="OS01G0967800 PROTEIN-RELATED"/>
    <property type="match status" value="1"/>
</dbReference>
<dbReference type="AlphaFoldDB" id="A0AAV5F326"/>
<accession>A0AAV5F326</accession>
<comment type="caution">
    <text evidence="2">The sequence shown here is derived from an EMBL/GenBank/DDBJ whole genome shotgun (WGS) entry which is preliminary data.</text>
</comment>
<evidence type="ECO:0000313" key="2">
    <source>
        <dbReference type="EMBL" id="GJN30073.1"/>
    </source>
</evidence>
<dbReference type="PANTHER" id="PTHR34480:SF13">
    <property type="match status" value="1"/>
</dbReference>
<keyword evidence="1" id="KW-0472">Membrane</keyword>
<keyword evidence="1" id="KW-0812">Transmembrane</keyword>
<gene>
    <name evidence="2" type="primary">gb18351</name>
    <name evidence="2" type="ORF">PR202_gb18351</name>
</gene>